<dbReference type="EMBL" id="GL377309">
    <property type="protein sequence ID" value="EFI94555.1"/>
    <property type="molecule type" value="Genomic_DNA"/>
</dbReference>
<dbReference type="PROSITE" id="PS00463">
    <property type="entry name" value="ZN2_CY6_FUNGAL_1"/>
    <property type="match status" value="1"/>
</dbReference>
<dbReference type="KEGG" id="scm:SCHCO_02635225"/>
<feature type="compositionally biased region" description="Polar residues" evidence="1">
    <location>
        <begin position="601"/>
        <end position="618"/>
    </location>
</feature>
<dbReference type="GO" id="GO:0000981">
    <property type="term" value="F:DNA-binding transcription factor activity, RNA polymerase II-specific"/>
    <property type="evidence" value="ECO:0007669"/>
    <property type="project" value="InterPro"/>
</dbReference>
<dbReference type="OrthoDB" id="2861608at2759"/>
<feature type="region of interest" description="Disordered" evidence="1">
    <location>
        <begin position="565"/>
        <end position="626"/>
    </location>
</feature>
<dbReference type="RefSeq" id="XP_003029458.1">
    <property type="nucleotide sequence ID" value="XM_003029412.1"/>
</dbReference>
<dbReference type="GeneID" id="9594208"/>
<dbReference type="CDD" id="cd00067">
    <property type="entry name" value="GAL4"/>
    <property type="match status" value="1"/>
</dbReference>
<evidence type="ECO:0000313" key="3">
    <source>
        <dbReference type="EMBL" id="EFI94555.1"/>
    </source>
</evidence>
<dbReference type="PROSITE" id="PS50048">
    <property type="entry name" value="ZN2_CY6_FUNGAL_2"/>
    <property type="match status" value="1"/>
</dbReference>
<accession>D8QCM9</accession>
<evidence type="ECO:0000256" key="1">
    <source>
        <dbReference type="SAM" id="MobiDB-lite"/>
    </source>
</evidence>
<dbReference type="Gene3D" id="4.10.240.10">
    <property type="entry name" value="Zn(2)-C6 fungal-type DNA-binding domain"/>
    <property type="match status" value="1"/>
</dbReference>
<dbReference type="HOGENOM" id="CLU_016210_0_0_1"/>
<dbReference type="VEuPathDB" id="FungiDB:SCHCODRAFT_02635225"/>
<dbReference type="InterPro" id="IPR001138">
    <property type="entry name" value="Zn2Cys6_DnaBD"/>
</dbReference>
<keyword evidence="4" id="KW-1185">Reference proteome</keyword>
<gene>
    <name evidence="3" type="ORF">SCHCODRAFT_111623</name>
</gene>
<protein>
    <recommendedName>
        <fullName evidence="2">Zn(2)-C6 fungal-type domain-containing protein</fullName>
    </recommendedName>
</protein>
<dbReference type="SUPFAM" id="SSF57701">
    <property type="entry name" value="Zn2/Cys6 DNA-binding domain"/>
    <property type="match status" value="1"/>
</dbReference>
<reference evidence="3 4" key="1">
    <citation type="journal article" date="2010" name="Nat. Biotechnol.">
        <title>Genome sequence of the model mushroom Schizophyllum commune.</title>
        <authorList>
            <person name="Ohm R.A."/>
            <person name="de Jong J.F."/>
            <person name="Lugones L.G."/>
            <person name="Aerts A."/>
            <person name="Kothe E."/>
            <person name="Stajich J.E."/>
            <person name="de Vries R.P."/>
            <person name="Record E."/>
            <person name="Levasseur A."/>
            <person name="Baker S.E."/>
            <person name="Bartholomew K.A."/>
            <person name="Coutinho P.M."/>
            <person name="Erdmann S."/>
            <person name="Fowler T.J."/>
            <person name="Gathman A.C."/>
            <person name="Lombard V."/>
            <person name="Henrissat B."/>
            <person name="Knabe N."/>
            <person name="Kuees U."/>
            <person name="Lilly W.W."/>
            <person name="Lindquist E."/>
            <person name="Lucas S."/>
            <person name="Magnuson J.K."/>
            <person name="Piumi F."/>
            <person name="Raudaskoski M."/>
            <person name="Salamov A."/>
            <person name="Schmutz J."/>
            <person name="Schwarze F.W.M.R."/>
            <person name="vanKuyk P.A."/>
            <person name="Horton J.S."/>
            <person name="Grigoriev I.V."/>
            <person name="Woesten H.A.B."/>
        </authorList>
    </citation>
    <scope>NUCLEOTIDE SEQUENCE [LARGE SCALE GENOMIC DNA]</scope>
    <source>
        <strain evidence="4">H4-8 / FGSC 9210</strain>
    </source>
</reference>
<organism evidence="4">
    <name type="scientific">Schizophyllum commune (strain H4-8 / FGSC 9210)</name>
    <name type="common">Split gill fungus</name>
    <dbReference type="NCBI Taxonomy" id="578458"/>
    <lineage>
        <taxon>Eukaryota</taxon>
        <taxon>Fungi</taxon>
        <taxon>Dikarya</taxon>
        <taxon>Basidiomycota</taxon>
        <taxon>Agaricomycotina</taxon>
        <taxon>Agaricomycetes</taxon>
        <taxon>Agaricomycetidae</taxon>
        <taxon>Agaricales</taxon>
        <taxon>Schizophyllaceae</taxon>
        <taxon>Schizophyllum</taxon>
    </lineage>
</organism>
<dbReference type="InParanoid" id="D8QCM9"/>
<feature type="non-terminal residue" evidence="3">
    <location>
        <position position="661"/>
    </location>
</feature>
<proteinExistence type="predicted"/>
<sequence>MADSSTTQNGLKRKRACDYCKARRVICHPDPDGCPRCIEKGIQCTTTILPRRPRTKRARVHSPEPADNPEPEEESPSGGTSSSLALYKPSSFGGCNSHQTISHPLASTFDTIPGSLLQDALDVLSRMMPGGSLLFPVRRYRKVMQNCDWDVRLLAPQERVLTCCFLAFASLVSVDPFYVGHDAAGNRFPDTHLCWDKVSQKWMDEANVREAGRRRKPVSVRLYGEAVRQAHQDGISSQASRENAASCFMLNLLDVVYDSQSTMPWASAYIWQAQTLAELTTRDALSNGRSTLDSDVERVQWHGSLLAISAYSVSVGKSLPFSPHDEVLMTGPAPKGIEEVLAQVNELPANQGVLQAIHSFGTRCVRLTRDAIENIVGVTALQSPLDELEVMRHVTAAEHFYTTVLRFSRFIRSAGTTPSLQLCVFSSTSSFACLAVALYRTIRRRVCENAKRVSGSPSRLTEWCKRIRTLAARSVITAISDMRGVIAAHYLGMFQAGGFEAWAEVFLPIEKDEPLDESDVTTEERAHALASLREMIEFSVFTGVERTHIVTDITAELDKIRVGSSRASNCSSSSSDSDTSPGSSLHTTTDGLASGFDGVATASSSTAPCEPSIFTQQGKGEPDPLEWWNYPTSEENWSDMINWMEGTDIGVGDMWMGHAAT</sequence>
<dbReference type="STRING" id="578458.D8QCM9"/>
<feature type="domain" description="Zn(2)-C6 fungal-type" evidence="2">
    <location>
        <begin position="16"/>
        <end position="46"/>
    </location>
</feature>
<evidence type="ECO:0000313" key="4">
    <source>
        <dbReference type="Proteomes" id="UP000007431"/>
    </source>
</evidence>
<feature type="compositionally biased region" description="Low complexity" evidence="1">
    <location>
        <begin position="565"/>
        <end position="584"/>
    </location>
</feature>
<dbReference type="GO" id="GO:0008270">
    <property type="term" value="F:zinc ion binding"/>
    <property type="evidence" value="ECO:0007669"/>
    <property type="project" value="InterPro"/>
</dbReference>
<evidence type="ECO:0000259" key="2">
    <source>
        <dbReference type="PROSITE" id="PS50048"/>
    </source>
</evidence>
<dbReference type="InterPro" id="IPR036864">
    <property type="entry name" value="Zn2-C6_fun-type_DNA-bd_sf"/>
</dbReference>
<dbReference type="AlphaFoldDB" id="D8QCM9"/>
<name>D8QCM9_SCHCM</name>
<dbReference type="Proteomes" id="UP000007431">
    <property type="component" value="Unassembled WGS sequence"/>
</dbReference>
<feature type="region of interest" description="Disordered" evidence="1">
    <location>
        <begin position="53"/>
        <end position="83"/>
    </location>
</feature>